<comment type="similarity">
    <text evidence="2 7">Belongs to the group II decarboxylase family.</text>
</comment>
<dbReference type="Pfam" id="PF00282">
    <property type="entry name" value="Pyridoxal_deC"/>
    <property type="match status" value="1"/>
</dbReference>
<dbReference type="AlphaFoldDB" id="A0A0D8BAQ8"/>
<evidence type="ECO:0000313" key="9">
    <source>
        <dbReference type="Proteomes" id="UP000032545"/>
    </source>
</evidence>
<dbReference type="OrthoDB" id="3335676at2"/>
<evidence type="ECO:0000256" key="1">
    <source>
        <dbReference type="ARBA" id="ARBA00001933"/>
    </source>
</evidence>
<dbReference type="PANTHER" id="PTHR45677:SF8">
    <property type="entry name" value="CYSTEINE SULFINIC ACID DECARBOXYLASE"/>
    <property type="match status" value="1"/>
</dbReference>
<evidence type="ECO:0000256" key="4">
    <source>
        <dbReference type="ARBA" id="ARBA00022898"/>
    </source>
</evidence>
<evidence type="ECO:0000256" key="6">
    <source>
        <dbReference type="PIRSR" id="PIRSR602129-50"/>
    </source>
</evidence>
<evidence type="ECO:0000256" key="5">
    <source>
        <dbReference type="ARBA" id="ARBA00023239"/>
    </source>
</evidence>
<keyword evidence="5 7" id="KW-0456">Lyase</keyword>
<dbReference type="GO" id="GO:0004058">
    <property type="term" value="F:aromatic-L-amino-acid decarboxylase activity"/>
    <property type="evidence" value="ECO:0007669"/>
    <property type="project" value="UniProtKB-ARBA"/>
</dbReference>
<reference evidence="8 9" key="2">
    <citation type="journal article" date="2016" name="Genome Announc.">
        <title>Permanent Draft Genome Sequences for Two Variants of Frankia sp. Strain CpI1, the First Frankia Strain Isolated from Root Nodules of Comptonia peregrina.</title>
        <authorList>
            <person name="Oshone R."/>
            <person name="Hurst S.G.IV."/>
            <person name="Abebe-Akele F."/>
            <person name="Simpson S."/>
            <person name="Morris K."/>
            <person name="Thomas W.K."/>
            <person name="Tisa L.S."/>
        </authorList>
    </citation>
    <scope>NUCLEOTIDE SEQUENCE [LARGE SCALE GENOMIC DNA]</scope>
    <source>
        <strain evidence="9">CpI1-S</strain>
    </source>
</reference>
<comment type="caution">
    <text evidence="8">The sequence shown here is derived from an EMBL/GenBank/DDBJ whole genome shotgun (WGS) entry which is preliminary data.</text>
</comment>
<dbReference type="InterPro" id="IPR015422">
    <property type="entry name" value="PyrdxlP-dep_Trfase_small"/>
</dbReference>
<gene>
    <name evidence="8" type="ORF">FF36_04633</name>
</gene>
<evidence type="ECO:0000256" key="2">
    <source>
        <dbReference type="ARBA" id="ARBA00009533"/>
    </source>
</evidence>
<keyword evidence="9" id="KW-1185">Reference proteome</keyword>
<dbReference type="GO" id="GO:0019752">
    <property type="term" value="P:carboxylic acid metabolic process"/>
    <property type="evidence" value="ECO:0007669"/>
    <property type="project" value="InterPro"/>
</dbReference>
<dbReference type="Gene3D" id="3.40.640.10">
    <property type="entry name" value="Type I PLP-dependent aspartate aminotransferase-like (Major domain)"/>
    <property type="match status" value="1"/>
</dbReference>
<dbReference type="InterPro" id="IPR015421">
    <property type="entry name" value="PyrdxlP-dep_Trfase_major"/>
</dbReference>
<dbReference type="GO" id="GO:0005737">
    <property type="term" value="C:cytoplasm"/>
    <property type="evidence" value="ECO:0007669"/>
    <property type="project" value="TreeGrafter"/>
</dbReference>
<comment type="cofactor">
    <cofactor evidence="1 6 7">
        <name>pyridoxal 5'-phosphate</name>
        <dbReference type="ChEBI" id="CHEBI:597326"/>
    </cofactor>
</comment>
<accession>A0A0D8BAQ8</accession>
<dbReference type="GO" id="GO:0030170">
    <property type="term" value="F:pyridoxal phosphate binding"/>
    <property type="evidence" value="ECO:0007669"/>
    <property type="project" value="InterPro"/>
</dbReference>
<dbReference type="GO" id="GO:0033983">
    <property type="term" value="F:diaminobutyrate decarboxylase activity"/>
    <property type="evidence" value="ECO:0007669"/>
    <property type="project" value="UniProtKB-EC"/>
</dbReference>
<keyword evidence="3" id="KW-0210">Decarboxylase</keyword>
<feature type="modified residue" description="N6-(pyridoxal phosphate)lysine" evidence="6">
    <location>
        <position position="330"/>
    </location>
</feature>
<dbReference type="Gene3D" id="3.90.1150.170">
    <property type="match status" value="1"/>
</dbReference>
<dbReference type="InterPro" id="IPR015424">
    <property type="entry name" value="PyrdxlP-dep_Trfase"/>
</dbReference>
<organism evidence="8 9">
    <name type="scientific">Frankia torreyi</name>
    <dbReference type="NCBI Taxonomy" id="1856"/>
    <lineage>
        <taxon>Bacteria</taxon>
        <taxon>Bacillati</taxon>
        <taxon>Actinomycetota</taxon>
        <taxon>Actinomycetes</taxon>
        <taxon>Frankiales</taxon>
        <taxon>Frankiaceae</taxon>
        <taxon>Frankia</taxon>
    </lineage>
</organism>
<sequence>MSEAPEPRRGLNELVGLTLAALAEGRRRRGGPLPAGGPARVRAAIQAALGVSPNRTSLLTRTGIGATAALTGLVEALAAGSVDPADPWCAAHLHCPPLPVAVAADLAVSALNPSLDSWDQAPAATTIETEVVAALAGLAGFDPDRATGTITTGGTESNLMGLLLARDAARPGAAGTAGGVTEAAGPNGRLRVFRSAAAHLSVDRAAAVLGLDAPPGATIPTDGQDRMRVDLLRRTLAEYPGPAVVVATAGTTDAGAVDPLREIAAAVEEHRRRLRGRRPPAAPAGTGHLTSSGWLHVDAAYGGGALFSDRLAGHLDGLALADSVSLDLHKLGWQPAPAGVFLTPRPDEWPSLRAAHADYLRSEDDEAAGFPSLLDRSLRTTRRADSFPIAVTLRALGRDGLGALVDACHDLARHAERTVLADPRLEAAFPVTLSTVVFRYRPQAGATGSAADCTTDRLNRLNADIRRTLLLDGRAVVGRTRAGPDRAVHLKLTLLNPDATEADVDALLRLIAAIGDELAGADGGGIGSAS</sequence>
<reference evidence="9" key="1">
    <citation type="submission" date="2015-02" db="EMBL/GenBank/DDBJ databases">
        <title>Draft Genome of Frankia sp. CpI1-S.</title>
        <authorList>
            <person name="Oshone R.T."/>
            <person name="Ngom M."/>
            <person name="Ghodhbane-Gtari F."/>
            <person name="Gtari M."/>
            <person name="Morris K."/>
            <person name="Thomas K."/>
            <person name="Sen A."/>
            <person name="Tisa L.S."/>
        </authorList>
    </citation>
    <scope>NUCLEOTIDE SEQUENCE [LARGE SCALE GENOMIC DNA]</scope>
    <source>
        <strain evidence="9">CpI1-S</strain>
    </source>
</reference>
<dbReference type="PANTHER" id="PTHR45677">
    <property type="entry name" value="GLUTAMATE DECARBOXYLASE-RELATED"/>
    <property type="match status" value="1"/>
</dbReference>
<evidence type="ECO:0000313" key="8">
    <source>
        <dbReference type="EMBL" id="KJE21039.1"/>
    </source>
</evidence>
<dbReference type="Gene3D" id="3.90.1150.10">
    <property type="entry name" value="Aspartate Aminotransferase, domain 1"/>
    <property type="match status" value="1"/>
</dbReference>
<proteinExistence type="inferred from homology"/>
<dbReference type="RefSeq" id="WP_044887157.1">
    <property type="nucleotide sequence ID" value="NZ_JYFN01000045.1"/>
</dbReference>
<dbReference type="InterPro" id="IPR002129">
    <property type="entry name" value="PyrdxlP-dep_de-COase"/>
</dbReference>
<evidence type="ECO:0000256" key="7">
    <source>
        <dbReference type="RuleBase" id="RU000382"/>
    </source>
</evidence>
<keyword evidence="4 6" id="KW-0663">Pyridoxal phosphate</keyword>
<dbReference type="SUPFAM" id="SSF53383">
    <property type="entry name" value="PLP-dependent transferases"/>
    <property type="match status" value="1"/>
</dbReference>
<protein>
    <submittedName>
        <fullName evidence="8">PLP-dependent enzyme, glutamate decarboxylase</fullName>
        <ecNumber evidence="8">4.1.1.86</ecNumber>
    </submittedName>
</protein>
<dbReference type="PATRIC" id="fig|1502723.3.peg.4586"/>
<dbReference type="Proteomes" id="UP000032545">
    <property type="component" value="Unassembled WGS sequence"/>
</dbReference>
<dbReference type="EMBL" id="JYFN01000045">
    <property type="protein sequence ID" value="KJE21039.1"/>
    <property type="molecule type" value="Genomic_DNA"/>
</dbReference>
<dbReference type="EC" id="4.1.1.86" evidence="8"/>
<name>A0A0D8BAQ8_9ACTN</name>
<evidence type="ECO:0000256" key="3">
    <source>
        <dbReference type="ARBA" id="ARBA00022793"/>
    </source>
</evidence>